<feature type="transmembrane region" description="Helical" evidence="10">
    <location>
        <begin position="353"/>
        <end position="374"/>
    </location>
</feature>
<dbReference type="GO" id="GO:0016020">
    <property type="term" value="C:membrane"/>
    <property type="evidence" value="ECO:0007669"/>
    <property type="project" value="InterPro"/>
</dbReference>
<dbReference type="PROSITE" id="PS00872">
    <property type="entry name" value="NA_GALACTOSIDE_SYMP"/>
    <property type="match status" value="1"/>
</dbReference>
<gene>
    <name evidence="12" type="ORF">FC82_GL002565</name>
</gene>
<evidence type="ECO:0000256" key="8">
    <source>
        <dbReference type="ARBA" id="ARBA00022777"/>
    </source>
</evidence>
<dbReference type="RefSeq" id="WP_056996948.1">
    <property type="nucleotide sequence ID" value="NZ_AYYR01000055.1"/>
</dbReference>
<comment type="subcellular location">
    <subcellularLocation>
        <location evidence="1">Cytoplasm</location>
    </subcellularLocation>
</comment>
<dbReference type="InterPro" id="IPR001927">
    <property type="entry name" value="Na/Gal_symport"/>
</dbReference>
<feature type="transmembrane region" description="Helical" evidence="10">
    <location>
        <begin position="297"/>
        <end position="316"/>
    </location>
</feature>
<proteinExistence type="inferred from homology"/>
<dbReference type="EMBL" id="AYYR01000055">
    <property type="protein sequence ID" value="KRM75171.1"/>
    <property type="molecule type" value="Genomic_DNA"/>
</dbReference>
<keyword evidence="10" id="KW-0472">Membrane</keyword>
<feature type="transmembrane region" description="Helical" evidence="10">
    <location>
        <begin position="129"/>
        <end position="149"/>
    </location>
</feature>
<accession>A0A0R2BI00</accession>
<dbReference type="GO" id="GO:0015293">
    <property type="term" value="F:symporter activity"/>
    <property type="evidence" value="ECO:0007669"/>
    <property type="project" value="UniProtKB-KW"/>
</dbReference>
<comment type="similarity">
    <text evidence="2">In the N-terminal section; belongs to the sodium:galactoside symporter (TC 2.A.2) family.</text>
</comment>
<feature type="transmembrane region" description="Helical" evidence="10">
    <location>
        <begin position="440"/>
        <end position="459"/>
    </location>
</feature>
<dbReference type="GO" id="GO:0016301">
    <property type="term" value="F:kinase activity"/>
    <property type="evidence" value="ECO:0007669"/>
    <property type="project" value="UniProtKB-KW"/>
</dbReference>
<dbReference type="SUPFAM" id="SSF103473">
    <property type="entry name" value="MFS general substrate transporter"/>
    <property type="match status" value="1"/>
</dbReference>
<feature type="transmembrane region" description="Helical" evidence="10">
    <location>
        <begin position="59"/>
        <end position="81"/>
    </location>
</feature>
<evidence type="ECO:0000256" key="9">
    <source>
        <dbReference type="ARBA" id="ARBA00022847"/>
    </source>
</evidence>
<dbReference type="GO" id="GO:0009401">
    <property type="term" value="P:phosphoenolpyruvate-dependent sugar phosphotransferase system"/>
    <property type="evidence" value="ECO:0007669"/>
    <property type="project" value="UniProtKB-KW"/>
</dbReference>
<evidence type="ECO:0000256" key="1">
    <source>
        <dbReference type="ARBA" id="ARBA00004496"/>
    </source>
</evidence>
<feature type="transmembrane region" description="Helical" evidence="10">
    <location>
        <begin position="170"/>
        <end position="191"/>
    </location>
</feature>
<keyword evidence="4" id="KW-0597">Phosphoprotein</keyword>
<evidence type="ECO:0000256" key="2">
    <source>
        <dbReference type="ARBA" id="ARBA00007724"/>
    </source>
</evidence>
<keyword evidence="6" id="KW-0808">Transferase</keyword>
<evidence type="ECO:0000313" key="12">
    <source>
        <dbReference type="EMBL" id="KRM75171.1"/>
    </source>
</evidence>
<feature type="transmembrane region" description="Helical" evidence="10">
    <location>
        <begin position="406"/>
        <end position="428"/>
    </location>
</feature>
<evidence type="ECO:0000313" key="13">
    <source>
        <dbReference type="Proteomes" id="UP000051845"/>
    </source>
</evidence>
<dbReference type="PANTHER" id="PTHR45008">
    <property type="entry name" value="PTS SYSTEM GLUCOSE-SPECIFIC EIIA COMPONENT"/>
    <property type="match status" value="1"/>
</dbReference>
<dbReference type="Proteomes" id="UP000051845">
    <property type="component" value="Unassembled WGS sequence"/>
</dbReference>
<dbReference type="InterPro" id="IPR036259">
    <property type="entry name" value="MFS_trans_sf"/>
</dbReference>
<feature type="transmembrane region" description="Helical" evidence="10">
    <location>
        <begin position="264"/>
        <end position="285"/>
    </location>
</feature>
<feature type="transmembrane region" description="Helical" evidence="10">
    <location>
        <begin position="23"/>
        <end position="47"/>
    </location>
</feature>
<keyword evidence="5" id="KW-0762">Sugar transport</keyword>
<dbReference type="SUPFAM" id="SSF51261">
    <property type="entry name" value="Duplicated hybrid motif"/>
    <property type="match status" value="1"/>
</dbReference>
<dbReference type="Pfam" id="PF00358">
    <property type="entry name" value="PTS_EIIA_1"/>
    <property type="match status" value="1"/>
</dbReference>
<keyword evidence="8" id="KW-0418">Kinase</keyword>
<dbReference type="InterPro" id="IPR050890">
    <property type="entry name" value="PTS_EIIA_component"/>
</dbReference>
<evidence type="ECO:0000256" key="7">
    <source>
        <dbReference type="ARBA" id="ARBA00022683"/>
    </source>
</evidence>
<protein>
    <submittedName>
        <fullName evidence="12">Lactose transport protein</fullName>
    </submittedName>
</protein>
<evidence type="ECO:0000256" key="4">
    <source>
        <dbReference type="ARBA" id="ARBA00022553"/>
    </source>
</evidence>
<dbReference type="GO" id="GO:0006814">
    <property type="term" value="P:sodium ion transport"/>
    <property type="evidence" value="ECO:0007669"/>
    <property type="project" value="InterPro"/>
</dbReference>
<keyword evidence="10" id="KW-1133">Transmembrane helix</keyword>
<dbReference type="InterPro" id="IPR011055">
    <property type="entry name" value="Dup_hybrid_motif"/>
</dbReference>
<dbReference type="Pfam" id="PF13347">
    <property type="entry name" value="MFS_2"/>
    <property type="match status" value="1"/>
</dbReference>
<dbReference type="Gene3D" id="2.70.70.10">
    <property type="entry name" value="Glucose Permease (Domain IIA)"/>
    <property type="match status" value="1"/>
</dbReference>
<dbReference type="Gene3D" id="1.20.1250.20">
    <property type="entry name" value="MFS general substrate transporter like domains"/>
    <property type="match status" value="1"/>
</dbReference>
<feature type="transmembrane region" description="Helical" evidence="10">
    <location>
        <begin position="211"/>
        <end position="232"/>
    </location>
</feature>
<evidence type="ECO:0000259" key="11">
    <source>
        <dbReference type="PROSITE" id="PS51093"/>
    </source>
</evidence>
<dbReference type="InterPro" id="IPR018043">
    <property type="entry name" value="Na/Gal_symport_CS"/>
</dbReference>
<dbReference type="NCBIfam" id="TIGR00830">
    <property type="entry name" value="PTBA"/>
    <property type="match status" value="1"/>
</dbReference>
<dbReference type="CDD" id="cd17332">
    <property type="entry name" value="MFS_MelB_like"/>
    <property type="match status" value="1"/>
</dbReference>
<keyword evidence="3" id="KW-0813">Transport</keyword>
<dbReference type="AlphaFoldDB" id="A0A0R2BI00"/>
<keyword evidence="7" id="KW-0598">Phosphotransferase system</keyword>
<keyword evidence="9" id="KW-0769">Symport</keyword>
<comment type="caution">
    <text evidence="12">The sequence shown here is derived from an EMBL/GenBank/DDBJ whole genome shotgun (WGS) entry which is preliminary data.</text>
</comment>
<reference evidence="12 13" key="1">
    <citation type="journal article" date="2015" name="Genome Announc.">
        <title>Expanding the biotechnology potential of lactobacilli through comparative genomics of 213 strains and associated genera.</title>
        <authorList>
            <person name="Sun Z."/>
            <person name="Harris H.M."/>
            <person name="McCann A."/>
            <person name="Guo C."/>
            <person name="Argimon S."/>
            <person name="Zhang W."/>
            <person name="Yang X."/>
            <person name="Jeffery I.B."/>
            <person name="Cooney J.C."/>
            <person name="Kagawa T.F."/>
            <person name="Liu W."/>
            <person name="Song Y."/>
            <person name="Salvetti E."/>
            <person name="Wrobel A."/>
            <person name="Rasinkangas P."/>
            <person name="Parkhill J."/>
            <person name="Rea M.C."/>
            <person name="O'Sullivan O."/>
            <person name="Ritari J."/>
            <person name="Douillard F.P."/>
            <person name="Paul Ross R."/>
            <person name="Yang R."/>
            <person name="Briner A.E."/>
            <person name="Felis G.E."/>
            <person name="de Vos W.M."/>
            <person name="Barrangou R."/>
            <person name="Klaenhammer T.R."/>
            <person name="Caufield P.W."/>
            <person name="Cui Y."/>
            <person name="Zhang H."/>
            <person name="O'Toole P.W."/>
        </authorList>
    </citation>
    <scope>NUCLEOTIDE SEQUENCE [LARGE SCALE GENOMIC DNA]</scope>
    <source>
        <strain evidence="12 13">DSM 20515</strain>
    </source>
</reference>
<evidence type="ECO:0000256" key="6">
    <source>
        <dbReference type="ARBA" id="ARBA00022679"/>
    </source>
</evidence>
<dbReference type="PROSITE" id="PS51093">
    <property type="entry name" value="PTS_EIIA_TYPE_1"/>
    <property type="match status" value="1"/>
</dbReference>
<keyword evidence="10" id="KW-0812">Transmembrane</keyword>
<dbReference type="PATRIC" id="fig|1423733.4.peg.2680"/>
<dbReference type="InterPro" id="IPR001127">
    <property type="entry name" value="PTS_EIIA_1_perm"/>
</dbReference>
<feature type="transmembrane region" description="Helical" evidence="10">
    <location>
        <begin position="102"/>
        <end position="123"/>
    </location>
</feature>
<dbReference type="PANTHER" id="PTHR45008:SF1">
    <property type="entry name" value="PTS SYSTEM GLUCOSE-SPECIFIC EIIA COMPONENT"/>
    <property type="match status" value="1"/>
</dbReference>
<evidence type="ECO:0000256" key="3">
    <source>
        <dbReference type="ARBA" id="ARBA00022448"/>
    </source>
</evidence>
<dbReference type="GO" id="GO:0005737">
    <property type="term" value="C:cytoplasm"/>
    <property type="evidence" value="ECO:0007669"/>
    <property type="project" value="UniProtKB-SubCell"/>
</dbReference>
<feature type="transmembrane region" description="Helical" evidence="10">
    <location>
        <begin position="328"/>
        <end position="347"/>
    </location>
</feature>
<organism evidence="12 13">
    <name type="scientific">Secundilactobacillus collinoides DSM 20515 = JCM 1123</name>
    <dbReference type="NCBI Taxonomy" id="1423733"/>
    <lineage>
        <taxon>Bacteria</taxon>
        <taxon>Bacillati</taxon>
        <taxon>Bacillota</taxon>
        <taxon>Bacilli</taxon>
        <taxon>Lactobacillales</taxon>
        <taxon>Lactobacillaceae</taxon>
        <taxon>Secundilactobacillus</taxon>
    </lineage>
</organism>
<dbReference type="STRING" id="33960.TY91_00760"/>
<evidence type="ECO:0000256" key="5">
    <source>
        <dbReference type="ARBA" id="ARBA00022597"/>
    </source>
</evidence>
<feature type="domain" description="PTS EIIA type-1" evidence="11">
    <location>
        <begin position="515"/>
        <end position="620"/>
    </location>
</feature>
<name>A0A0R2BI00_SECCO</name>
<dbReference type="PROSITE" id="PS00371">
    <property type="entry name" value="PTS_EIIA_TYPE_1_HIS"/>
    <property type="match status" value="1"/>
</dbReference>
<dbReference type="NCBIfam" id="TIGR00792">
    <property type="entry name" value="gph"/>
    <property type="match status" value="1"/>
</dbReference>
<sequence length="647" mass="70658">MENTAQASGKKKHLTGKQWTERIAFCFGNFGHSAFYGAMSTYFIIYVTSGMFSGIPTSIANKLIGMITTLVVIIRLAEVVVDPILGNVVDNTHTRWGKFRPWQVIGGVTSAILLIILFTGIFGLVKVNYIVFAIAFVILFIALDVFYSLCDVSYWGMVPAISEDSRERGIFTALGSFTGTLGWNGLTIIVVPVTTYFTYLATGKHTQGAQGWLAFAIIISIFAILSALAVFFGTTEKTNVIREAASGKTSIKDVFLGIIRNDQILWTSLAYLMYSIAYVATNGVLYYLFKFVLGQPGAYWVAGVVATIVGFLGSPLYPILNKFITRKVLFSIGQCSMILSYLIFIFARSNMALVIVGLVLFNFTYAQLVTVLTLTDSIEYGQLKNGNRNEAVTLTIRPMIDKISSALSNGIVGSIALLAGMTGSATAADMTSKDIHSFEIFAFYIPLFCAILSLVIFLWKVKITEKVHASIVEKLQAKLAAGKVNADADSDSEITAVEKTDIILAPVDGEVHTLAETFDDHMAAGKGFAIQPEDGQLYAPFDGTIKFTFSTRHTLGLVSDNGLEAVIHVGIGTVNMRGEGFVSHYTDGQTVHAGDLLMTFDRDLIKKAGYDDVAVMFFTQPNRITEMAQSNLTEVKHGEQMLQVTFK</sequence>
<evidence type="ECO:0000256" key="10">
    <source>
        <dbReference type="SAM" id="Phobius"/>
    </source>
</evidence>